<protein>
    <submittedName>
        <fullName evidence="1">Uncharacterized protein</fullName>
    </submittedName>
</protein>
<dbReference type="EMBL" id="PGEM01000102">
    <property type="protein sequence ID" value="PPJ62696.1"/>
    <property type="molecule type" value="Genomic_DNA"/>
</dbReference>
<dbReference type="AlphaFoldDB" id="A0A2S6CSI6"/>
<evidence type="ECO:0000313" key="2">
    <source>
        <dbReference type="Proteomes" id="UP000239589"/>
    </source>
</evidence>
<dbReference type="Proteomes" id="UP000239589">
    <property type="component" value="Unassembled WGS sequence"/>
</dbReference>
<dbReference type="RefSeq" id="WP_104388438.1">
    <property type="nucleotide sequence ID" value="NZ_PGEM01000102.1"/>
</dbReference>
<reference evidence="1 2" key="1">
    <citation type="submission" date="2018-02" db="EMBL/GenBank/DDBJ databases">
        <title>Discovery of a pederin family compound in a non-symbiotic bloom-forming cyanobacterium.</title>
        <authorList>
            <person name="Kust A."/>
            <person name="Mares J."/>
            <person name="Jokela J."/>
            <person name="Urajova P."/>
            <person name="Hajek J."/>
            <person name="Saurav K."/>
            <person name="Voracova K."/>
            <person name="Fewer D.P."/>
            <person name="Haapaniemi E."/>
            <person name="Permi P."/>
            <person name="Rehakova K."/>
            <person name="Sivonen K."/>
            <person name="Hrouzek P."/>
        </authorList>
    </citation>
    <scope>NUCLEOTIDE SEQUENCE [LARGE SCALE GENOMIC DNA]</scope>
    <source>
        <strain evidence="1 2">CHARLIE-1</strain>
    </source>
</reference>
<name>A0A2S6CSI6_9CYAN</name>
<keyword evidence="2" id="KW-1185">Reference proteome</keyword>
<organism evidence="1 2">
    <name type="scientific">Cuspidothrix issatschenkoi CHARLIE-1</name>
    <dbReference type="NCBI Taxonomy" id="2052836"/>
    <lineage>
        <taxon>Bacteria</taxon>
        <taxon>Bacillati</taxon>
        <taxon>Cyanobacteriota</taxon>
        <taxon>Cyanophyceae</taxon>
        <taxon>Nostocales</taxon>
        <taxon>Aphanizomenonaceae</taxon>
        <taxon>Cuspidothrix</taxon>
    </lineage>
</organism>
<proteinExistence type="predicted"/>
<gene>
    <name evidence="1" type="ORF">CUN59_14115</name>
</gene>
<comment type="caution">
    <text evidence="1">The sequence shown here is derived from an EMBL/GenBank/DDBJ whole genome shotgun (WGS) entry which is preliminary data.</text>
</comment>
<sequence length="199" mass="22481">MIRSLGSGTAILLFSLVNITTLPTTVKAQDSKIAQASKTRKIVVNEFGYSFDVPTWARVVKDGSRGGVILEILKENYYKQRQRGRTQSECFYGQGTTLFGCAEFDISIIRNGRKELAETHKFLTTVCYCDVISGPKVYKGNITVNKRTYRKYETGDEGALYNIYLYLTKKNHLVIIVLYKDPYPGDRDALVTVMGSFKE</sequence>
<accession>A0A2S6CSI6</accession>
<evidence type="ECO:0000313" key="1">
    <source>
        <dbReference type="EMBL" id="PPJ62696.1"/>
    </source>
</evidence>